<dbReference type="Proteomes" id="UP000070352">
    <property type="component" value="Unassembled WGS sequence"/>
</dbReference>
<evidence type="ECO:0000256" key="10">
    <source>
        <dbReference type="PIRNR" id="PIRNR010130"/>
    </source>
</evidence>
<keyword evidence="12" id="KW-1185">Reference proteome</keyword>
<evidence type="ECO:0000256" key="6">
    <source>
        <dbReference type="ARBA" id="ARBA00022723"/>
    </source>
</evidence>
<dbReference type="PIRSF" id="PIRSF010130">
    <property type="entry name" value="PduL"/>
    <property type="match status" value="1"/>
</dbReference>
<evidence type="ECO:0000256" key="4">
    <source>
        <dbReference type="ARBA" id="ARBA00020837"/>
    </source>
</evidence>
<keyword evidence="7" id="KW-0862">Zinc</keyword>
<protein>
    <recommendedName>
        <fullName evidence="4 10">Phosphate propanoyltransferase</fullName>
        <ecNumber evidence="3 10">2.3.1.222</ecNumber>
    </recommendedName>
</protein>
<dbReference type="OrthoDB" id="9784365at2"/>
<evidence type="ECO:0000256" key="3">
    <source>
        <dbReference type="ARBA" id="ARBA00012206"/>
    </source>
</evidence>
<keyword evidence="8 10" id="KW-0012">Acyltransferase</keyword>
<dbReference type="InterPro" id="IPR008300">
    <property type="entry name" value="PTAC"/>
</dbReference>
<evidence type="ECO:0000256" key="1">
    <source>
        <dbReference type="ARBA" id="ARBA00001947"/>
    </source>
</evidence>
<evidence type="ECO:0000256" key="7">
    <source>
        <dbReference type="ARBA" id="ARBA00022833"/>
    </source>
</evidence>
<dbReference type="EC" id="2.3.1.222" evidence="3 10"/>
<organism evidence="11 12">
    <name type="scientific">Tepidibacillus decaturensis</name>
    <dbReference type="NCBI Taxonomy" id="1413211"/>
    <lineage>
        <taxon>Bacteria</taxon>
        <taxon>Bacillati</taxon>
        <taxon>Bacillota</taxon>
        <taxon>Bacilli</taxon>
        <taxon>Bacillales</taxon>
        <taxon>Bacillaceae</taxon>
        <taxon>Tepidibacillus</taxon>
    </lineage>
</organism>
<sequence>MMKVPVGISNRHIHLSRKDLDILFGEGYELTVLKDLSQPGQFASEEVVTIEGPKGKINNIRILGPVRKETQIEISRTDSFVLGVKPPVRDSGYLEGTPGVKVIGPKGEVELEKGVIIAARHIHFHTTDAEKFGVRDQDRLRVVVEGERGVIFENVLARVSPNYALDFHVDTDEGNAAGLKNGDMVEVLKYEE</sequence>
<evidence type="ECO:0000256" key="2">
    <source>
        <dbReference type="ARBA" id="ARBA00007342"/>
    </source>
</evidence>
<dbReference type="GO" id="GO:0051144">
    <property type="term" value="P:1,2-propanediol catabolic process"/>
    <property type="evidence" value="ECO:0007669"/>
    <property type="project" value="UniProtKB-UniPathway"/>
</dbReference>
<proteinExistence type="inferred from homology"/>
<comment type="catalytic activity">
    <reaction evidence="9 10">
        <text>propanoyl-CoA + phosphate = propanoyl phosphate + CoA</text>
        <dbReference type="Rhea" id="RHEA:28046"/>
        <dbReference type="ChEBI" id="CHEBI:43474"/>
        <dbReference type="ChEBI" id="CHEBI:57287"/>
        <dbReference type="ChEBI" id="CHEBI:57392"/>
        <dbReference type="ChEBI" id="CHEBI:58933"/>
        <dbReference type="EC" id="2.3.1.222"/>
    </reaction>
</comment>
<evidence type="ECO:0000256" key="5">
    <source>
        <dbReference type="ARBA" id="ARBA00022679"/>
    </source>
</evidence>
<dbReference type="STRING" id="1413211.U473_05145"/>
<keyword evidence="5 10" id="KW-0808">Transferase</keyword>
<dbReference type="GO" id="GO:0046872">
    <property type="term" value="F:metal ion binding"/>
    <property type="evidence" value="ECO:0007669"/>
    <property type="project" value="UniProtKB-KW"/>
</dbReference>
<comment type="caution">
    <text evidence="11">The sequence shown here is derived from an EMBL/GenBank/DDBJ whole genome shotgun (WGS) entry which is preliminary data.</text>
</comment>
<reference evidence="11 12" key="1">
    <citation type="submission" date="2016-02" db="EMBL/GenBank/DDBJ databases">
        <title>Draft Genome for Tepidibacillus decaturensis nov. sp. Strain Z9, an Anaerobic, Moderately Thermophilic and Heterotrophic Bacterium from Deep Subsurface of the Illinois Basin, USA.</title>
        <authorList>
            <person name="Dong Y."/>
            <person name="Chang J.Y."/>
            <person name="Sanford R."/>
            <person name="Fouke B.W."/>
        </authorList>
    </citation>
    <scope>NUCLEOTIDE SEQUENCE [LARGE SCALE GENOMIC DNA]</scope>
    <source>
        <strain evidence="11 12">Z9</strain>
    </source>
</reference>
<comment type="similarity">
    <text evidence="2 10">Belongs to the PduL family.</text>
</comment>
<keyword evidence="6" id="KW-0479">Metal-binding</keyword>
<dbReference type="UniPathway" id="UPA00621"/>
<name>A0A135L398_9BACI</name>
<dbReference type="RefSeq" id="WP_068724004.1">
    <property type="nucleotide sequence ID" value="NZ_LSKU01000001.1"/>
</dbReference>
<dbReference type="PANTHER" id="PTHR39453">
    <property type="entry name" value="PHOSPHATE PROPANOYLTRANSFERASE"/>
    <property type="match status" value="1"/>
</dbReference>
<comment type="function">
    <text evidence="10">Involved in 1,2-propanediol (1,2-PD) degradation by catalyzing the conversion of propanoyl-CoA to propanoyl-phosphate.</text>
</comment>
<dbReference type="AlphaFoldDB" id="A0A135L398"/>
<dbReference type="GO" id="GO:0016747">
    <property type="term" value="F:acyltransferase activity, transferring groups other than amino-acyl groups"/>
    <property type="evidence" value="ECO:0007669"/>
    <property type="project" value="InterPro"/>
</dbReference>
<dbReference type="PANTHER" id="PTHR39453:SF1">
    <property type="entry name" value="PHOSPHATE PROPANOYLTRANSFERASE"/>
    <property type="match status" value="1"/>
</dbReference>
<accession>A0A135L398</accession>
<comment type="pathway">
    <text evidence="10">Polyol metabolism; 1,2-propanediol degradation.</text>
</comment>
<evidence type="ECO:0000256" key="8">
    <source>
        <dbReference type="ARBA" id="ARBA00023315"/>
    </source>
</evidence>
<gene>
    <name evidence="11" type="ORF">U473_05145</name>
</gene>
<evidence type="ECO:0000256" key="9">
    <source>
        <dbReference type="ARBA" id="ARBA00047589"/>
    </source>
</evidence>
<evidence type="ECO:0000313" key="12">
    <source>
        <dbReference type="Proteomes" id="UP000070352"/>
    </source>
</evidence>
<dbReference type="EMBL" id="LSKU01000001">
    <property type="protein sequence ID" value="KXG43465.1"/>
    <property type="molecule type" value="Genomic_DNA"/>
</dbReference>
<dbReference type="NCBIfam" id="NF011652">
    <property type="entry name" value="PRK15070.1"/>
    <property type="match status" value="1"/>
</dbReference>
<evidence type="ECO:0000313" key="11">
    <source>
        <dbReference type="EMBL" id="KXG43465.1"/>
    </source>
</evidence>
<comment type="cofactor">
    <cofactor evidence="1">
        <name>Zn(2+)</name>
        <dbReference type="ChEBI" id="CHEBI:29105"/>
    </cofactor>
</comment>
<dbReference type="Pfam" id="PF06130">
    <property type="entry name" value="PTAC"/>
    <property type="match status" value="1"/>
</dbReference>